<name>A0A4Y9XSC9_9AGAM</name>
<organism evidence="2 3">
    <name type="scientific">Dentipellis fragilis</name>
    <dbReference type="NCBI Taxonomy" id="205917"/>
    <lineage>
        <taxon>Eukaryota</taxon>
        <taxon>Fungi</taxon>
        <taxon>Dikarya</taxon>
        <taxon>Basidiomycota</taxon>
        <taxon>Agaricomycotina</taxon>
        <taxon>Agaricomycetes</taxon>
        <taxon>Russulales</taxon>
        <taxon>Hericiaceae</taxon>
        <taxon>Dentipellis</taxon>
    </lineage>
</organism>
<dbReference type="OrthoDB" id="3202607at2759"/>
<comment type="caution">
    <text evidence="2">The sequence shown here is derived from an EMBL/GenBank/DDBJ whole genome shotgun (WGS) entry which is preliminary data.</text>
</comment>
<feature type="region of interest" description="Disordered" evidence="1">
    <location>
        <begin position="43"/>
        <end position="174"/>
    </location>
</feature>
<accession>A0A4Y9XSC9</accession>
<dbReference type="EMBL" id="SEOQ01001185">
    <property type="protein sequence ID" value="TFY53214.1"/>
    <property type="molecule type" value="Genomic_DNA"/>
</dbReference>
<dbReference type="Proteomes" id="UP000298327">
    <property type="component" value="Unassembled WGS sequence"/>
</dbReference>
<evidence type="ECO:0000256" key="1">
    <source>
        <dbReference type="SAM" id="MobiDB-lite"/>
    </source>
</evidence>
<dbReference type="Gene3D" id="3.60.130.30">
    <property type="match status" value="1"/>
</dbReference>
<gene>
    <name evidence="2" type="ORF">EVG20_g10221</name>
</gene>
<protein>
    <submittedName>
        <fullName evidence="2">Uncharacterized protein</fullName>
    </submittedName>
</protein>
<evidence type="ECO:0000313" key="3">
    <source>
        <dbReference type="Proteomes" id="UP000298327"/>
    </source>
</evidence>
<feature type="compositionally biased region" description="Low complexity" evidence="1">
    <location>
        <begin position="54"/>
        <end position="70"/>
    </location>
</feature>
<feature type="region of interest" description="Disordered" evidence="1">
    <location>
        <begin position="678"/>
        <end position="697"/>
    </location>
</feature>
<feature type="compositionally biased region" description="Basic residues" evidence="1">
    <location>
        <begin position="124"/>
        <end position="145"/>
    </location>
</feature>
<evidence type="ECO:0000313" key="2">
    <source>
        <dbReference type="EMBL" id="TFY53214.1"/>
    </source>
</evidence>
<feature type="compositionally biased region" description="Pro residues" evidence="1">
    <location>
        <begin position="96"/>
        <end position="122"/>
    </location>
</feature>
<dbReference type="STRING" id="205917.A0A4Y9XSC9"/>
<reference evidence="2 3" key="1">
    <citation type="submission" date="2019-02" db="EMBL/GenBank/DDBJ databases">
        <title>Genome sequencing of the rare red list fungi Dentipellis fragilis.</title>
        <authorList>
            <person name="Buettner E."/>
            <person name="Kellner H."/>
        </authorList>
    </citation>
    <scope>NUCLEOTIDE SEQUENCE [LARGE SCALE GENOMIC DNA]</scope>
    <source>
        <strain evidence="2 3">DSM 105465</strain>
    </source>
</reference>
<proteinExistence type="predicted"/>
<sequence length="697" mass="76317">MVKTRSGTEYGVPAAAAPFSTNLQYSGLLLKAIAANDALNDRRDAARESGDGVAVPSPTTLSPASTAPSSPLLPPVSNDEDLGLNGTQEEGHPSPLSTPPSPPPLSSPSSLPPPPPSLPPRPSTKNKRKRTEASKAGRKRRRQARRAAERDKPAQWENVPNRHGPSFAKKDPPPAIVSNNMNATIDYLVTNGAYTVKSLDGLSSQPWTFLELQEHGFMRFDWNGVTPYAILDRQGRIIAVLIGRPEEDDNREPEHRWPAATERVADLLEATCSRGSFTADNMPHRRGNFAAWNVGVSYGTGQKIPAVRQHSAKDEELIETLLSDKDVQRITHFQSQAMASYFPKVYANLHEVMQALAKKQPELKQNFHGSIYPSVTFNLGPRTECIDHNDCGNAPDVPCAVTSLGNFNSDDGGDIYLWDLRLCIRFPAGSTLLLSSAGIRHGNTPIAEGERRYSITQYCAGGLLRWIRLPGATTSTAEQRAGREPLIVALLSGGGSADRIFSERRGVGSQLRGLNCLLHVRPHIPADRIEHRAGAQDGVMMGIFSSRKAGGGEARLGFARAADSLSPDHRAAGRLRTSRCRSAFWRRFCRSCFQREARRLGWMESDEVRGRRKSGEKACASMCRAQRTWECTVCVCRKTWGMPGVCFEQYHCDALLHWEHAVNADNMDTYGGAAGDLRRHGAGHERSAADSEPRALA</sequence>
<dbReference type="AlphaFoldDB" id="A0A4Y9XSC9"/>
<keyword evidence="3" id="KW-1185">Reference proteome</keyword>